<evidence type="ECO:0000313" key="2">
    <source>
        <dbReference type="Proteomes" id="UP001207468"/>
    </source>
</evidence>
<protein>
    <submittedName>
        <fullName evidence="1">Uncharacterized protein</fullName>
    </submittedName>
</protein>
<reference evidence="1" key="1">
    <citation type="submission" date="2021-03" db="EMBL/GenBank/DDBJ databases">
        <title>Evolutionary priming and transition to the ectomycorrhizal habit in an iconic lineage of mushroom-forming fungi: is preadaptation a requirement?</title>
        <authorList>
            <consortium name="DOE Joint Genome Institute"/>
            <person name="Looney B.P."/>
            <person name="Miyauchi S."/>
            <person name="Morin E."/>
            <person name="Drula E."/>
            <person name="Courty P.E."/>
            <person name="Chicoki N."/>
            <person name="Fauchery L."/>
            <person name="Kohler A."/>
            <person name="Kuo A."/>
            <person name="LaButti K."/>
            <person name="Pangilinan J."/>
            <person name="Lipzen A."/>
            <person name="Riley R."/>
            <person name="Andreopoulos W."/>
            <person name="He G."/>
            <person name="Johnson J."/>
            <person name="Barry K.W."/>
            <person name="Grigoriev I.V."/>
            <person name="Nagy L."/>
            <person name="Hibbett D."/>
            <person name="Henrissat B."/>
            <person name="Matheny P.B."/>
            <person name="Labbe J."/>
            <person name="Martin A.F."/>
        </authorList>
    </citation>
    <scope>NUCLEOTIDE SEQUENCE</scope>
    <source>
        <strain evidence="1">BPL698</strain>
    </source>
</reference>
<proteinExistence type="predicted"/>
<sequence>MVNVLLIYNEGKGFGERGRSSCDVLTRSVRLLGPDGNAPSRAPRDAFTLLPARSAMNSPLEPASPASSSTESLDDDVPMTQEYSGSASHEKPERSSFLANSFAFAKSVAKRRLPGGSSKTTSNRDSKARRREEGGQKRGGPTDRRDPTKAKDDLLDVVLFEQLKKKIGDPLNDDAIKHAA</sequence>
<organism evidence="1 2">
    <name type="scientific">Russula earlei</name>
    <dbReference type="NCBI Taxonomy" id="71964"/>
    <lineage>
        <taxon>Eukaryota</taxon>
        <taxon>Fungi</taxon>
        <taxon>Dikarya</taxon>
        <taxon>Basidiomycota</taxon>
        <taxon>Agaricomycotina</taxon>
        <taxon>Agaricomycetes</taxon>
        <taxon>Russulales</taxon>
        <taxon>Russulaceae</taxon>
        <taxon>Russula</taxon>
    </lineage>
</organism>
<dbReference type="EMBL" id="JAGFNK010000009">
    <property type="protein sequence ID" value="KAI9512393.1"/>
    <property type="molecule type" value="Genomic_DNA"/>
</dbReference>
<comment type="caution">
    <text evidence="1">The sequence shown here is derived from an EMBL/GenBank/DDBJ whole genome shotgun (WGS) entry which is preliminary data.</text>
</comment>
<evidence type="ECO:0000313" key="1">
    <source>
        <dbReference type="EMBL" id="KAI9512393.1"/>
    </source>
</evidence>
<keyword evidence="2" id="KW-1185">Reference proteome</keyword>
<name>A0ACC0ULG2_9AGAM</name>
<dbReference type="Proteomes" id="UP001207468">
    <property type="component" value="Unassembled WGS sequence"/>
</dbReference>
<accession>A0ACC0ULG2</accession>
<gene>
    <name evidence="1" type="ORF">F5148DRAFT_899008</name>
</gene>